<reference evidence="2 3" key="1">
    <citation type="submission" date="2019-11" db="EMBL/GenBank/DDBJ databases">
        <authorList>
            <person name="Dong K."/>
        </authorList>
    </citation>
    <scope>NUCLEOTIDE SEQUENCE [LARGE SCALE GENOMIC DNA]</scope>
    <source>
        <strain evidence="2 3">NBRC 112902</strain>
    </source>
</reference>
<accession>A0A844HP66</accession>
<evidence type="ECO:0000313" key="3">
    <source>
        <dbReference type="Proteomes" id="UP000449846"/>
    </source>
</evidence>
<dbReference type="InterPro" id="IPR014710">
    <property type="entry name" value="RmlC-like_jellyroll"/>
</dbReference>
<dbReference type="AlphaFoldDB" id="A0A844HP66"/>
<name>A0A844HP66_9RHOB</name>
<comment type="caution">
    <text evidence="2">The sequence shown here is derived from an EMBL/GenBank/DDBJ whole genome shotgun (WGS) entry which is preliminary data.</text>
</comment>
<dbReference type="SUPFAM" id="SSF51206">
    <property type="entry name" value="cAMP-binding domain-like"/>
    <property type="match status" value="1"/>
</dbReference>
<feature type="domain" description="Cyclic nucleotide-binding" evidence="1">
    <location>
        <begin position="38"/>
        <end position="141"/>
    </location>
</feature>
<dbReference type="InterPro" id="IPR018490">
    <property type="entry name" value="cNMP-bd_dom_sf"/>
</dbReference>
<gene>
    <name evidence="2" type="ORF">GL300_09420</name>
</gene>
<sequence length="169" mass="18300">MSPVAGMVRTVQYRRASTLNEAMMLLEDEVALLRKLPLFAGVDPCRLKVLCFASSRESFEPGEVLFHQSEPSSGAYVILSGKVDVHELSDDSHEIRTGSEEGVAIVGQSSMLNDLPRRATVTALTPVEVLCINSSCFMQLMTSCRKSSEGVIRSLGAQLADSKPHPSTS</sequence>
<dbReference type="InterPro" id="IPR000595">
    <property type="entry name" value="cNMP-bd_dom"/>
</dbReference>
<dbReference type="Pfam" id="PF00027">
    <property type="entry name" value="cNMP_binding"/>
    <property type="match status" value="1"/>
</dbReference>
<keyword evidence="3" id="KW-1185">Reference proteome</keyword>
<dbReference type="EMBL" id="WMIG01000003">
    <property type="protein sequence ID" value="MTH59432.1"/>
    <property type="molecule type" value="Genomic_DNA"/>
</dbReference>
<dbReference type="Gene3D" id="2.60.120.10">
    <property type="entry name" value="Jelly Rolls"/>
    <property type="match status" value="1"/>
</dbReference>
<protein>
    <submittedName>
        <fullName evidence="2">Cyclic nucleotide-binding domain-containing protein</fullName>
    </submittedName>
</protein>
<dbReference type="PROSITE" id="PS50042">
    <property type="entry name" value="CNMP_BINDING_3"/>
    <property type="match status" value="1"/>
</dbReference>
<organism evidence="2 3">
    <name type="scientific">Paracoccus litorisediminis</name>
    <dbReference type="NCBI Taxonomy" id="2006130"/>
    <lineage>
        <taxon>Bacteria</taxon>
        <taxon>Pseudomonadati</taxon>
        <taxon>Pseudomonadota</taxon>
        <taxon>Alphaproteobacteria</taxon>
        <taxon>Rhodobacterales</taxon>
        <taxon>Paracoccaceae</taxon>
        <taxon>Paracoccus</taxon>
    </lineage>
</organism>
<dbReference type="PANTHER" id="PTHR23011:SF28">
    <property type="entry name" value="CYCLIC NUCLEOTIDE-BINDING DOMAIN CONTAINING PROTEIN"/>
    <property type="match status" value="1"/>
</dbReference>
<dbReference type="OrthoDB" id="9807547at2"/>
<dbReference type="Proteomes" id="UP000449846">
    <property type="component" value="Unassembled WGS sequence"/>
</dbReference>
<proteinExistence type="predicted"/>
<dbReference type="CDD" id="cd00038">
    <property type="entry name" value="CAP_ED"/>
    <property type="match status" value="1"/>
</dbReference>
<evidence type="ECO:0000313" key="2">
    <source>
        <dbReference type="EMBL" id="MTH59432.1"/>
    </source>
</evidence>
<evidence type="ECO:0000259" key="1">
    <source>
        <dbReference type="PROSITE" id="PS50042"/>
    </source>
</evidence>
<dbReference type="SMART" id="SM00100">
    <property type="entry name" value="cNMP"/>
    <property type="match status" value="1"/>
</dbReference>
<dbReference type="PANTHER" id="PTHR23011">
    <property type="entry name" value="CYCLIC NUCLEOTIDE-BINDING DOMAIN CONTAINING PROTEIN"/>
    <property type="match status" value="1"/>
</dbReference>